<evidence type="ECO:0000256" key="5">
    <source>
        <dbReference type="PROSITE-ProRule" id="PRU00239"/>
    </source>
</evidence>
<comment type="caution">
    <text evidence="7">The sequence shown here is derived from an EMBL/GenBank/DDBJ whole genome shotgun (WGS) entry which is preliminary data.</text>
</comment>
<keyword evidence="2" id="KW-0645">Protease</keyword>
<reference evidence="7 8" key="1">
    <citation type="journal article" date="2018" name="Sci. Rep.">
        <title>Genomic signatures of local adaptation to the degree of environmental predictability in rotifers.</title>
        <authorList>
            <person name="Franch-Gras L."/>
            <person name="Hahn C."/>
            <person name="Garcia-Roger E.M."/>
            <person name="Carmona M.J."/>
            <person name="Serra M."/>
            <person name="Gomez A."/>
        </authorList>
    </citation>
    <scope>NUCLEOTIDE SEQUENCE [LARGE SCALE GENOMIC DNA]</scope>
    <source>
        <strain evidence="7">HYR1</strain>
    </source>
</reference>
<dbReference type="InterPro" id="IPR038765">
    <property type="entry name" value="Papain-like_cys_pep_sf"/>
</dbReference>
<dbReference type="InterPro" id="IPR001300">
    <property type="entry name" value="Peptidase_C2_calpain_cat"/>
</dbReference>
<protein>
    <submittedName>
        <fullName evidence="7">Putative calpain-9-like</fullName>
    </submittedName>
</protein>
<accession>A0A3M7SIJ3</accession>
<dbReference type="PROSITE" id="PS00139">
    <property type="entry name" value="THIOL_PROTEASE_CYS"/>
    <property type="match status" value="1"/>
</dbReference>
<evidence type="ECO:0000256" key="3">
    <source>
        <dbReference type="ARBA" id="ARBA00022801"/>
    </source>
</evidence>
<dbReference type="SUPFAM" id="SSF54001">
    <property type="entry name" value="Cysteine proteinases"/>
    <property type="match status" value="1"/>
</dbReference>
<keyword evidence="3" id="KW-0378">Hydrolase</keyword>
<gene>
    <name evidence="7" type="ORF">BpHYR1_024048</name>
</gene>
<keyword evidence="4" id="KW-0788">Thiol protease</keyword>
<comment type="similarity">
    <text evidence="1">Belongs to the peptidase C2 family.</text>
</comment>
<dbReference type="EMBL" id="REGN01001311">
    <property type="protein sequence ID" value="RNA35603.1"/>
    <property type="molecule type" value="Genomic_DNA"/>
</dbReference>
<proteinExistence type="inferred from homology"/>
<organism evidence="7 8">
    <name type="scientific">Brachionus plicatilis</name>
    <name type="common">Marine rotifer</name>
    <name type="synonym">Brachionus muelleri</name>
    <dbReference type="NCBI Taxonomy" id="10195"/>
    <lineage>
        <taxon>Eukaryota</taxon>
        <taxon>Metazoa</taxon>
        <taxon>Spiralia</taxon>
        <taxon>Gnathifera</taxon>
        <taxon>Rotifera</taxon>
        <taxon>Eurotatoria</taxon>
        <taxon>Monogononta</taxon>
        <taxon>Pseudotrocha</taxon>
        <taxon>Ploima</taxon>
        <taxon>Brachionidae</taxon>
        <taxon>Brachionus</taxon>
    </lineage>
</organism>
<evidence type="ECO:0000313" key="8">
    <source>
        <dbReference type="Proteomes" id="UP000276133"/>
    </source>
</evidence>
<dbReference type="OrthoDB" id="424753at2759"/>
<evidence type="ECO:0000313" key="7">
    <source>
        <dbReference type="EMBL" id="RNA35603.1"/>
    </source>
</evidence>
<evidence type="ECO:0000256" key="1">
    <source>
        <dbReference type="ARBA" id="ARBA00007623"/>
    </source>
</evidence>
<comment type="caution">
    <text evidence="5">Lacks conserved residue(s) required for the propagation of feature annotation.</text>
</comment>
<evidence type="ECO:0000256" key="4">
    <source>
        <dbReference type="ARBA" id="ARBA00022807"/>
    </source>
</evidence>
<dbReference type="Pfam" id="PF00648">
    <property type="entry name" value="Peptidase_C2"/>
    <property type="match status" value="1"/>
</dbReference>
<sequence>MVKFIDKTANANDLNQGYLGNCWFIAGCAAITFMSEQFDNVVPKNQTYHGNSILPNGTRGVALSGKENEVTIQENGLWLAKTCWINLNLGKKMKAKYG</sequence>
<dbReference type="GO" id="GO:0006508">
    <property type="term" value="P:proteolysis"/>
    <property type="evidence" value="ECO:0007669"/>
    <property type="project" value="UniProtKB-KW"/>
</dbReference>
<dbReference type="GO" id="GO:0004198">
    <property type="term" value="F:calcium-dependent cysteine-type endopeptidase activity"/>
    <property type="evidence" value="ECO:0007669"/>
    <property type="project" value="InterPro"/>
</dbReference>
<dbReference type="Proteomes" id="UP000276133">
    <property type="component" value="Unassembled WGS sequence"/>
</dbReference>
<evidence type="ECO:0000259" key="6">
    <source>
        <dbReference type="PROSITE" id="PS50203"/>
    </source>
</evidence>
<evidence type="ECO:0000256" key="2">
    <source>
        <dbReference type="ARBA" id="ARBA00022670"/>
    </source>
</evidence>
<dbReference type="InterPro" id="IPR000169">
    <property type="entry name" value="Pept_cys_AS"/>
</dbReference>
<feature type="domain" description="Calpain catalytic" evidence="6">
    <location>
        <begin position="1"/>
        <end position="78"/>
    </location>
</feature>
<dbReference type="PROSITE" id="PS51257">
    <property type="entry name" value="PROKAR_LIPOPROTEIN"/>
    <property type="match status" value="1"/>
</dbReference>
<dbReference type="AlphaFoldDB" id="A0A3M7SIJ3"/>
<name>A0A3M7SIJ3_BRAPC</name>
<keyword evidence="8" id="KW-1185">Reference proteome</keyword>
<dbReference type="PROSITE" id="PS50203">
    <property type="entry name" value="CALPAIN_CAT"/>
    <property type="match status" value="1"/>
</dbReference>